<keyword evidence="3" id="KW-1185">Reference proteome</keyword>
<gene>
    <name evidence="2" type="ORF">LV75_003480</name>
</gene>
<dbReference type="EMBL" id="JAMTCO010000008">
    <property type="protein sequence ID" value="MCP2270968.1"/>
    <property type="molecule type" value="Genomic_DNA"/>
</dbReference>
<dbReference type="Gene3D" id="3.30.2140.10">
    <property type="entry name" value="Arylamine N-acetyltransferase"/>
    <property type="match status" value="1"/>
</dbReference>
<dbReference type="PANTHER" id="PTHR11786">
    <property type="entry name" value="N-HYDROXYARYLAMINE O-ACETYLTRANSFERASE"/>
    <property type="match status" value="1"/>
</dbReference>
<protein>
    <submittedName>
        <fullName evidence="2">N-hydroxyarylamine O-acetyltransferase</fullName>
    </submittedName>
</protein>
<evidence type="ECO:0000313" key="2">
    <source>
        <dbReference type="EMBL" id="MCP2270968.1"/>
    </source>
</evidence>
<proteinExistence type="inferred from homology"/>
<evidence type="ECO:0000313" key="3">
    <source>
        <dbReference type="Proteomes" id="UP001205185"/>
    </source>
</evidence>
<dbReference type="InterPro" id="IPR038765">
    <property type="entry name" value="Papain-like_cys_pep_sf"/>
</dbReference>
<evidence type="ECO:0000256" key="1">
    <source>
        <dbReference type="ARBA" id="ARBA00006547"/>
    </source>
</evidence>
<comment type="caution">
    <text evidence="2">The sequence shown here is derived from an EMBL/GenBank/DDBJ whole genome shotgun (WGS) entry which is preliminary data.</text>
</comment>
<dbReference type="RefSeq" id="WP_253887928.1">
    <property type="nucleotide sequence ID" value="NZ_BAAAVB010000013.1"/>
</dbReference>
<organism evidence="2 3">
    <name type="scientific">Actinokineospora diospyrosa</name>
    <dbReference type="NCBI Taxonomy" id="103728"/>
    <lineage>
        <taxon>Bacteria</taxon>
        <taxon>Bacillati</taxon>
        <taxon>Actinomycetota</taxon>
        <taxon>Actinomycetes</taxon>
        <taxon>Pseudonocardiales</taxon>
        <taxon>Pseudonocardiaceae</taxon>
        <taxon>Actinokineospora</taxon>
    </lineage>
</organism>
<dbReference type="Gene3D" id="2.40.128.150">
    <property type="entry name" value="Cysteine proteinases"/>
    <property type="match status" value="1"/>
</dbReference>
<dbReference type="SUPFAM" id="SSF54001">
    <property type="entry name" value="Cysteine proteinases"/>
    <property type="match status" value="1"/>
</dbReference>
<comment type="similarity">
    <text evidence="1">Belongs to the arylamine N-acetyltransferase family.</text>
</comment>
<dbReference type="PANTHER" id="PTHR11786:SF0">
    <property type="entry name" value="ARYLAMINE N-ACETYLTRANSFERASE 4-RELATED"/>
    <property type="match status" value="1"/>
</dbReference>
<accession>A0ABT1IEB1</accession>
<reference evidence="2 3" key="1">
    <citation type="submission" date="2022-06" db="EMBL/GenBank/DDBJ databases">
        <title>Genomic Encyclopedia of Archaeal and Bacterial Type Strains, Phase II (KMG-II): from individual species to whole genera.</title>
        <authorList>
            <person name="Goeker M."/>
        </authorList>
    </citation>
    <scope>NUCLEOTIDE SEQUENCE [LARGE SCALE GENOMIC DNA]</scope>
    <source>
        <strain evidence="2 3">DSM 44255</strain>
    </source>
</reference>
<sequence length="262" mass="29034">MSLSPAAVDAYLERIGTKRPARPTSAALRDLHERHVLSVPFENIDYILRKPVQIGADAYTKIVTRRRGGGCYELNGAFAALLQALGYEVTVHGGRVVLGGVPGPLLGHYVLRVLAEDSPDPWLADVGFGRAARFPMRLDSREPQPDPMGTYQISDAGHGDLDVHRNGAHQYRFEAHPRDTDDFLPMVWWFRHAPDSPFLTDLFCSRHTPTGKVTLTGTTLTRLEDGQRVKEELVGEDAVRAAYRTWFDLDLDELPVPPGGQG</sequence>
<name>A0ABT1IEB1_9PSEU</name>
<dbReference type="InterPro" id="IPR001447">
    <property type="entry name" value="Arylamine_N-AcTrfase"/>
</dbReference>
<dbReference type="Pfam" id="PF00797">
    <property type="entry name" value="Acetyltransf_2"/>
    <property type="match status" value="1"/>
</dbReference>
<dbReference type="Proteomes" id="UP001205185">
    <property type="component" value="Unassembled WGS sequence"/>
</dbReference>